<protein>
    <submittedName>
        <fullName evidence="1">Uncharacterized protein</fullName>
    </submittedName>
</protein>
<sequence length="170" mass="19100">MALKKILEAIFEQDFIDASYGFRPNRSCHDAPIELDLVIMNAPVNFVVDTDISKFFDTVAHKRLMECLMQRIVDPNVIQLIGLFLKSGIMEEGVYLETDQGTPHGGVLSSVLANVYLHYAPATWFGTVVLPQLTGFARLVRYADDFVVCFEKEVEARVFGDALRLQIGKN</sequence>
<gene>
    <name evidence="1" type="ORF">C4B59_13035</name>
</gene>
<organism evidence="1 2">
    <name type="scientific">Candidatus Methanogaster sp</name>
    <dbReference type="NCBI Taxonomy" id="3386292"/>
    <lineage>
        <taxon>Archaea</taxon>
        <taxon>Methanobacteriati</taxon>
        <taxon>Methanobacteriota</taxon>
        <taxon>Stenosarchaea group</taxon>
        <taxon>Methanomicrobia</taxon>
        <taxon>Methanosarcinales</taxon>
        <taxon>ANME-2 cluster</taxon>
        <taxon>Candidatus Methanogasteraceae</taxon>
        <taxon>Candidatus Methanogaster</taxon>
    </lineage>
</organism>
<dbReference type="EMBL" id="PQXF01000034">
    <property type="protein sequence ID" value="PXF58627.1"/>
    <property type="molecule type" value="Genomic_DNA"/>
</dbReference>
<proteinExistence type="predicted"/>
<reference evidence="1" key="1">
    <citation type="submission" date="2018-01" db="EMBL/GenBank/DDBJ databases">
        <authorList>
            <person name="Krukenberg V."/>
        </authorList>
    </citation>
    <scope>NUCLEOTIDE SEQUENCE</scope>
    <source>
        <strain evidence="1">E20ANME2</strain>
    </source>
</reference>
<accession>A0AC61L043</accession>
<name>A0AC61L043_9EURY</name>
<dbReference type="Proteomes" id="UP000248329">
    <property type="component" value="Unassembled WGS sequence"/>
</dbReference>
<comment type="caution">
    <text evidence="1">The sequence shown here is derived from an EMBL/GenBank/DDBJ whole genome shotgun (WGS) entry which is preliminary data.</text>
</comment>
<evidence type="ECO:0000313" key="2">
    <source>
        <dbReference type="Proteomes" id="UP000248329"/>
    </source>
</evidence>
<evidence type="ECO:0000313" key="1">
    <source>
        <dbReference type="EMBL" id="PXF58627.1"/>
    </source>
</evidence>